<gene>
    <name evidence="1" type="primary">EFM6</name>
    <name evidence="2" type="ORF">RDB_LOCUS126737</name>
</gene>
<dbReference type="GO" id="GO:0032259">
    <property type="term" value="P:methylation"/>
    <property type="evidence" value="ECO:0007669"/>
    <property type="project" value="UniProtKB-KW"/>
</dbReference>
<dbReference type="EC" id="2.1.1.-" evidence="1"/>
<dbReference type="PANTHER" id="PTHR14614:SF132">
    <property type="entry name" value="PROTEIN-LYSINE METHYLTRANSFERASE C42C1.13"/>
    <property type="match status" value="1"/>
</dbReference>
<feature type="binding site" evidence="1">
    <location>
        <position position="166"/>
    </location>
    <ligand>
        <name>S-adenosyl-L-methionine</name>
        <dbReference type="ChEBI" id="CHEBI:59789"/>
    </ligand>
</feature>
<organism evidence="2 3">
    <name type="scientific">Rhizoctonia solani</name>
    <dbReference type="NCBI Taxonomy" id="456999"/>
    <lineage>
        <taxon>Eukaryota</taxon>
        <taxon>Fungi</taxon>
        <taxon>Dikarya</taxon>
        <taxon>Basidiomycota</taxon>
        <taxon>Agaricomycotina</taxon>
        <taxon>Agaricomycetes</taxon>
        <taxon>Cantharellales</taxon>
        <taxon>Ceratobasidiaceae</taxon>
        <taxon>Rhizoctonia</taxon>
    </lineage>
</organism>
<feature type="binding site" evidence="1">
    <location>
        <position position="73"/>
    </location>
    <ligand>
        <name>S-adenosyl-L-methionine</name>
        <dbReference type="ChEBI" id="CHEBI:59789"/>
    </ligand>
</feature>
<dbReference type="GO" id="GO:0005737">
    <property type="term" value="C:cytoplasm"/>
    <property type="evidence" value="ECO:0007669"/>
    <property type="project" value="UniProtKB-SubCell"/>
</dbReference>
<dbReference type="InterPro" id="IPR033684">
    <property type="entry name" value="EFM6"/>
</dbReference>
<dbReference type="Gene3D" id="3.40.50.150">
    <property type="entry name" value="Vaccinia Virus protein VP39"/>
    <property type="match status" value="1"/>
</dbReference>
<sequence>MNQHDMGMNEATLDEHLDKLDPLRHLRDDSSEVIVPPQIPTVARQNIEILFPPLDSPVKLMVDAGPGCGGIAWPAGEVLSRYLARRGSLAGQRVIELGSGTGLVGLVAGLLGAEDVVITDQEQLINIMQENIEFNNLRSRVRASVLNWGEPLSANLPPTVSIILAADCVYAEPAFPLLVATLSDLNNAYPNAEILFCYKKRRKADKRFFGMLKKQFNWEEVTDDPEREVYSRQAITLLKLQRIRRS</sequence>
<keyword evidence="1" id="KW-0489">Methyltransferase</keyword>
<dbReference type="InterPro" id="IPR029063">
    <property type="entry name" value="SAM-dependent_MTases_sf"/>
</dbReference>
<dbReference type="EMBL" id="CAJMWR010003976">
    <property type="protein sequence ID" value="CAE6477587.1"/>
    <property type="molecule type" value="Genomic_DNA"/>
</dbReference>
<proteinExistence type="inferred from homology"/>
<comment type="function">
    <text evidence="1">S-adenosyl-L-methionine-dependent protein-lysine N-methyltransferase that methylates elongation factor 1-alpha.</text>
</comment>
<evidence type="ECO:0000313" key="2">
    <source>
        <dbReference type="EMBL" id="CAE6477587.1"/>
    </source>
</evidence>
<evidence type="ECO:0000313" key="3">
    <source>
        <dbReference type="Proteomes" id="UP000663840"/>
    </source>
</evidence>
<accession>A0A8H3CDY3</accession>
<comment type="caution">
    <text evidence="2">The sequence shown here is derived from an EMBL/GenBank/DDBJ whole genome shotgun (WGS) entry which is preliminary data.</text>
</comment>
<reference evidence="2" key="1">
    <citation type="submission" date="2021-01" db="EMBL/GenBank/DDBJ databases">
        <authorList>
            <person name="Kaushik A."/>
        </authorList>
    </citation>
    <scope>NUCLEOTIDE SEQUENCE</scope>
    <source>
        <strain evidence="2">AG1-1A</strain>
    </source>
</reference>
<dbReference type="SUPFAM" id="SSF53335">
    <property type="entry name" value="S-adenosyl-L-methionine-dependent methyltransferases"/>
    <property type="match status" value="1"/>
</dbReference>
<dbReference type="GO" id="GO:0016279">
    <property type="term" value="F:protein-lysine N-methyltransferase activity"/>
    <property type="evidence" value="ECO:0007669"/>
    <property type="project" value="UniProtKB-UniRule"/>
</dbReference>
<keyword evidence="1" id="KW-0963">Cytoplasm</keyword>
<dbReference type="HAMAP" id="MF_03198">
    <property type="entry name" value="Methyltr_EFM6"/>
    <property type="match status" value="1"/>
</dbReference>
<name>A0A8H3CDY3_9AGAM</name>
<dbReference type="AlphaFoldDB" id="A0A8H3CDY3"/>
<feature type="binding site" evidence="1">
    <location>
        <position position="148"/>
    </location>
    <ligand>
        <name>S-adenosyl-L-methionine</name>
        <dbReference type="ChEBI" id="CHEBI:59789"/>
    </ligand>
</feature>
<comment type="similarity">
    <text evidence="1">Belongs to the class I-like SAM-binding methyltransferase superfamily. METTL21 family. EFM6 subfamily.</text>
</comment>
<feature type="binding site" evidence="1">
    <location>
        <position position="120"/>
    </location>
    <ligand>
        <name>S-adenosyl-L-methionine</name>
        <dbReference type="ChEBI" id="CHEBI:59789"/>
    </ligand>
</feature>
<dbReference type="InterPro" id="IPR019410">
    <property type="entry name" value="Methyltransf_16"/>
</dbReference>
<comment type="subcellular location">
    <subcellularLocation>
        <location evidence="1">Cytoplasm</location>
    </subcellularLocation>
</comment>
<evidence type="ECO:0000256" key="1">
    <source>
        <dbReference type="HAMAP-Rule" id="MF_03198"/>
    </source>
</evidence>
<protein>
    <recommendedName>
        <fullName evidence="1">Protein-lysine N-methyltransferase EFM6</fullName>
        <ecNumber evidence="1">2.1.1.-</ecNumber>
    </recommendedName>
    <alternativeName>
        <fullName evidence="1">Elongation factor methyltransferase 6</fullName>
    </alternativeName>
</protein>
<feature type="binding site" evidence="1">
    <location>
        <begin position="98"/>
        <end position="100"/>
    </location>
    <ligand>
        <name>S-adenosyl-L-methionine</name>
        <dbReference type="ChEBI" id="CHEBI:59789"/>
    </ligand>
</feature>
<dbReference type="PANTHER" id="PTHR14614">
    <property type="entry name" value="HEPATOCELLULAR CARCINOMA-ASSOCIATED ANTIGEN"/>
    <property type="match status" value="1"/>
</dbReference>
<keyword evidence="1" id="KW-0808">Transferase</keyword>
<keyword evidence="1" id="KW-0949">S-adenosyl-L-methionine</keyword>
<dbReference type="Proteomes" id="UP000663840">
    <property type="component" value="Unassembled WGS sequence"/>
</dbReference>
<dbReference type="Pfam" id="PF10294">
    <property type="entry name" value="Methyltransf_16"/>
    <property type="match status" value="1"/>
</dbReference>